<evidence type="ECO:0000259" key="17">
    <source>
        <dbReference type="Pfam" id="PF17211"/>
    </source>
</evidence>
<feature type="domain" description="von Hippel-Lindau disease tumour suppressor alpha" evidence="17">
    <location>
        <begin position="126"/>
        <end position="173"/>
    </location>
</feature>
<dbReference type="InParanoid" id="A0A4W3I8N1"/>
<dbReference type="STRING" id="7868.ENSCMIP00000023846"/>
<dbReference type="InterPro" id="IPR024053">
    <property type="entry name" value="VHL_beta_dom"/>
</dbReference>
<evidence type="ECO:0000313" key="18">
    <source>
        <dbReference type="Ensembl" id="ENSCMIP00000023846.1"/>
    </source>
</evidence>
<keyword evidence="12" id="KW-0539">Nucleus</keyword>
<dbReference type="InterPro" id="IPR037139">
    <property type="entry name" value="VHL_alpha_dom_sf"/>
</dbReference>
<dbReference type="GO" id="GO:0005886">
    <property type="term" value="C:plasma membrane"/>
    <property type="evidence" value="ECO:0007669"/>
    <property type="project" value="UniProtKB-SubCell"/>
</dbReference>
<dbReference type="OrthoDB" id="413400at2759"/>
<evidence type="ECO:0000256" key="1">
    <source>
        <dbReference type="ARBA" id="ARBA00004123"/>
    </source>
</evidence>
<dbReference type="InterPro" id="IPR022772">
    <property type="entry name" value="VHL_tumour_suppress_b/a_dom"/>
</dbReference>
<keyword evidence="9" id="KW-0833">Ubl conjugation pathway</keyword>
<dbReference type="GO" id="GO:0005783">
    <property type="term" value="C:endoplasmic reticulum"/>
    <property type="evidence" value="ECO:0007669"/>
    <property type="project" value="UniProtKB-SubCell"/>
</dbReference>
<reference evidence="18" key="4">
    <citation type="submission" date="2025-08" db="UniProtKB">
        <authorList>
            <consortium name="Ensembl"/>
        </authorList>
    </citation>
    <scope>IDENTIFICATION</scope>
</reference>
<dbReference type="GO" id="GO:0001666">
    <property type="term" value="P:response to hypoxia"/>
    <property type="evidence" value="ECO:0007669"/>
    <property type="project" value="UniProtKB-ARBA"/>
</dbReference>
<accession>A0A4W3I8N1</accession>
<dbReference type="KEGG" id="cmk:103186103"/>
<dbReference type="InterPro" id="IPR036208">
    <property type="entry name" value="VHL_sf"/>
</dbReference>
<organism evidence="18 19">
    <name type="scientific">Callorhinchus milii</name>
    <name type="common">Ghost shark</name>
    <dbReference type="NCBI Taxonomy" id="7868"/>
    <lineage>
        <taxon>Eukaryota</taxon>
        <taxon>Metazoa</taxon>
        <taxon>Chordata</taxon>
        <taxon>Craniata</taxon>
        <taxon>Vertebrata</taxon>
        <taxon>Chondrichthyes</taxon>
        <taxon>Holocephali</taxon>
        <taxon>Chimaeriformes</taxon>
        <taxon>Callorhinchidae</taxon>
        <taxon>Callorhinchus</taxon>
    </lineage>
</organism>
<evidence type="ECO:0000256" key="12">
    <source>
        <dbReference type="ARBA" id="ARBA00023242"/>
    </source>
</evidence>
<dbReference type="OMA" id="GHPWICR"/>
<keyword evidence="10" id="KW-0256">Endoplasmic reticulum</keyword>
<dbReference type="Ensembl" id="ENSCMIT00000024249.1">
    <property type="protein sequence ID" value="ENSCMIP00000023846.1"/>
    <property type="gene ID" value="ENSCMIG00000010626.1"/>
</dbReference>
<keyword evidence="8" id="KW-0963">Cytoplasm</keyword>
<evidence type="ECO:0000256" key="2">
    <source>
        <dbReference type="ARBA" id="ARBA00004202"/>
    </source>
</evidence>
<proteinExistence type="inferred from homology"/>
<evidence type="ECO:0000256" key="15">
    <source>
        <dbReference type="ARBA" id="ARBA00080646"/>
    </source>
</evidence>
<dbReference type="InterPro" id="IPR037140">
    <property type="entry name" value="VHL_beta_dom_sf"/>
</dbReference>
<dbReference type="AlphaFoldDB" id="A0A4W3I8N1"/>
<reference evidence="19" key="2">
    <citation type="journal article" date="2007" name="PLoS Biol.">
        <title>Survey sequencing and comparative analysis of the elephant shark (Callorhinchus milii) genome.</title>
        <authorList>
            <person name="Venkatesh B."/>
            <person name="Kirkness E.F."/>
            <person name="Loh Y.H."/>
            <person name="Halpern A.L."/>
            <person name="Lee A.P."/>
            <person name="Johnson J."/>
            <person name="Dandona N."/>
            <person name="Viswanathan L.D."/>
            <person name="Tay A."/>
            <person name="Venter J.C."/>
            <person name="Strausberg R.L."/>
            <person name="Brenner S."/>
        </authorList>
    </citation>
    <scope>NUCLEOTIDE SEQUENCE [LARGE SCALE GENOMIC DNA]</scope>
</reference>
<reference evidence="19" key="3">
    <citation type="journal article" date="2014" name="Nature">
        <title>Elephant shark genome provides unique insights into gnathostome evolution.</title>
        <authorList>
            <consortium name="International Elephant Shark Genome Sequencing Consortium"/>
            <person name="Venkatesh B."/>
            <person name="Lee A.P."/>
            <person name="Ravi V."/>
            <person name="Maurya A.K."/>
            <person name="Lian M.M."/>
            <person name="Swann J.B."/>
            <person name="Ohta Y."/>
            <person name="Flajnik M.F."/>
            <person name="Sutoh Y."/>
            <person name="Kasahara M."/>
            <person name="Hoon S."/>
            <person name="Gangu V."/>
            <person name="Roy S.W."/>
            <person name="Irimia M."/>
            <person name="Korzh V."/>
            <person name="Kondrychyn I."/>
            <person name="Lim Z.W."/>
            <person name="Tay B.H."/>
            <person name="Tohari S."/>
            <person name="Kong K.W."/>
            <person name="Ho S."/>
            <person name="Lorente-Galdos B."/>
            <person name="Quilez J."/>
            <person name="Marques-Bonet T."/>
            <person name="Raney B.J."/>
            <person name="Ingham P.W."/>
            <person name="Tay A."/>
            <person name="Hillier L.W."/>
            <person name="Minx P."/>
            <person name="Boehm T."/>
            <person name="Wilson R.K."/>
            <person name="Brenner S."/>
            <person name="Warren W.C."/>
        </authorList>
    </citation>
    <scope>NUCLEOTIDE SEQUENCE [LARGE SCALE GENOMIC DNA]</scope>
</reference>
<comment type="function">
    <text evidence="13">Involved in the ubiquitination and subsequent proteasomal degradation via the von Hippel-Lindau ubiquitination complex. Seems to act as a target recruitment subunit in the E3 ubiquitin ligase complex and recruits hydroxylated hypoxia-inducible factor (HIF) under normoxic conditions. Involved in transcriptional repression through interaction with HIF1A, HIF1AN and histone deacetylases. Ubiquitinates, in an oxygen-responsive manner, ADRB2. Acts as a negative regulator of mTORC1 by promoting ubiquitination and degradation of RPTOR.</text>
</comment>
<keyword evidence="7" id="KW-1003">Cell membrane</keyword>
<dbReference type="SUPFAM" id="SSF49468">
    <property type="entry name" value="VHL"/>
    <property type="match status" value="1"/>
</dbReference>
<keyword evidence="11" id="KW-0472">Membrane</keyword>
<dbReference type="InterPro" id="IPR024048">
    <property type="entry name" value="VHL_alpha_dom"/>
</dbReference>
<feature type="domain" description="von Hippel-Lindau disease tumour suppressor beta" evidence="16">
    <location>
        <begin position="29"/>
        <end position="107"/>
    </location>
</feature>
<dbReference type="Gene3D" id="2.60.40.780">
    <property type="entry name" value="von Hippel-Lindau disease tumour suppressor, beta domain"/>
    <property type="match status" value="1"/>
</dbReference>
<evidence type="ECO:0000256" key="14">
    <source>
        <dbReference type="ARBA" id="ARBA00072532"/>
    </source>
</evidence>
<dbReference type="RefSeq" id="XP_007903128.1">
    <property type="nucleotide sequence ID" value="XM_007904937.2"/>
</dbReference>
<comment type="pathway">
    <text evidence="5">Protein modification; protein ubiquitination.</text>
</comment>
<comment type="subcellular location">
    <subcellularLocation>
        <location evidence="2">Cell membrane</location>
        <topology evidence="2">Peripheral membrane protein</topology>
    </subcellularLocation>
    <subcellularLocation>
        <location evidence="4">Cytoplasm</location>
    </subcellularLocation>
    <subcellularLocation>
        <location evidence="3">Endoplasmic reticulum</location>
    </subcellularLocation>
    <subcellularLocation>
        <location evidence="1">Nucleus</location>
    </subcellularLocation>
</comment>
<evidence type="ECO:0000256" key="7">
    <source>
        <dbReference type="ARBA" id="ARBA00022475"/>
    </source>
</evidence>
<dbReference type="GO" id="GO:0010468">
    <property type="term" value="P:regulation of gene expression"/>
    <property type="evidence" value="ECO:0007669"/>
    <property type="project" value="UniProtKB-ARBA"/>
</dbReference>
<dbReference type="GeneTree" id="ENSGT00390000014353"/>
<protein>
    <recommendedName>
        <fullName evidence="14">von Hippel-Lindau disease tumor suppressor</fullName>
    </recommendedName>
    <alternativeName>
        <fullName evidence="15">pVHL</fullName>
    </alternativeName>
</protein>
<dbReference type="CDD" id="cd05468">
    <property type="entry name" value="pVHL"/>
    <property type="match status" value="1"/>
</dbReference>
<dbReference type="GeneID" id="103186103"/>
<reference evidence="19" key="1">
    <citation type="journal article" date="2006" name="Science">
        <title>Ancient noncoding elements conserved in the human genome.</title>
        <authorList>
            <person name="Venkatesh B."/>
            <person name="Kirkness E.F."/>
            <person name="Loh Y.H."/>
            <person name="Halpern A.L."/>
            <person name="Lee A.P."/>
            <person name="Johnson J."/>
            <person name="Dandona N."/>
            <person name="Viswanathan L.D."/>
            <person name="Tay A."/>
            <person name="Venter J.C."/>
            <person name="Strausberg R.L."/>
            <person name="Brenner S."/>
        </authorList>
    </citation>
    <scope>NUCLEOTIDE SEQUENCE [LARGE SCALE GENOMIC DNA]</scope>
</reference>
<gene>
    <name evidence="18" type="primary">vhll</name>
</gene>
<comment type="similarity">
    <text evidence="6">Belongs to the VHL family.</text>
</comment>
<dbReference type="Pfam" id="PF17211">
    <property type="entry name" value="VHL_C"/>
    <property type="match status" value="1"/>
</dbReference>
<evidence type="ECO:0000256" key="5">
    <source>
        <dbReference type="ARBA" id="ARBA00004906"/>
    </source>
</evidence>
<evidence type="ECO:0000256" key="9">
    <source>
        <dbReference type="ARBA" id="ARBA00022786"/>
    </source>
</evidence>
<name>A0A4W3I8N1_CALMI</name>
<evidence type="ECO:0000313" key="19">
    <source>
        <dbReference type="Proteomes" id="UP000314986"/>
    </source>
</evidence>
<evidence type="ECO:0000256" key="3">
    <source>
        <dbReference type="ARBA" id="ARBA00004240"/>
    </source>
</evidence>
<evidence type="ECO:0000256" key="6">
    <source>
        <dbReference type="ARBA" id="ARBA00010057"/>
    </source>
</evidence>
<evidence type="ECO:0000256" key="11">
    <source>
        <dbReference type="ARBA" id="ARBA00023136"/>
    </source>
</evidence>
<dbReference type="Pfam" id="PF01847">
    <property type="entry name" value="VHL"/>
    <property type="match status" value="1"/>
</dbReference>
<dbReference type="FunFam" id="1.10.750.10:FF:000001">
    <property type="entry name" value="von Hippel-Lindau disease tumor suppressor"/>
    <property type="match status" value="1"/>
</dbReference>
<dbReference type="GO" id="GO:0005634">
    <property type="term" value="C:nucleus"/>
    <property type="evidence" value="ECO:0007669"/>
    <property type="project" value="UniProtKB-SubCell"/>
</dbReference>
<dbReference type="Proteomes" id="UP000314986">
    <property type="component" value="Unassembled WGS sequence"/>
</dbReference>
<evidence type="ECO:0000256" key="8">
    <source>
        <dbReference type="ARBA" id="ARBA00022490"/>
    </source>
</evidence>
<evidence type="ECO:0000259" key="16">
    <source>
        <dbReference type="Pfam" id="PF01847"/>
    </source>
</evidence>
<dbReference type="Gene3D" id="1.10.750.10">
    <property type="entry name" value="von Hippel-Lindau disease tumour suppressor, alpha domain"/>
    <property type="match status" value="1"/>
</dbReference>
<dbReference type="FunFam" id="2.60.40.780:FF:000001">
    <property type="entry name" value="von Hippel-Lindau disease tumor suppressor"/>
    <property type="match status" value="1"/>
</dbReference>
<evidence type="ECO:0000256" key="13">
    <source>
        <dbReference type="ARBA" id="ARBA00059036"/>
    </source>
</evidence>
<reference evidence="18" key="5">
    <citation type="submission" date="2025-09" db="UniProtKB">
        <authorList>
            <consortium name="Ensembl"/>
        </authorList>
    </citation>
    <scope>IDENTIFICATION</scope>
</reference>
<evidence type="ECO:0000256" key="4">
    <source>
        <dbReference type="ARBA" id="ARBA00004496"/>
    </source>
</evidence>
<keyword evidence="19" id="KW-1185">Reference proteome</keyword>
<sequence length="179" mass="21113">MVHSGRNVPDRGWLDIMDHTEEDSVQVPLRSLNSAEATFISFVNKSQRTVRPWWIDFEGFPQQYDDIEPGESLDMCTYLTHPWLFRDADTGDELRINRDEIYFPTSAVYNEGNCVYIPTYITIPVYSLKDICLQHLRKLVKREDYKMLHIARSLHDDLSNKVNLQEEIKKLSLRYRNAE</sequence>
<evidence type="ECO:0000256" key="10">
    <source>
        <dbReference type="ARBA" id="ARBA00022824"/>
    </source>
</evidence>